<keyword evidence="6" id="KW-1185">Reference proteome</keyword>
<dbReference type="CDD" id="cd02440">
    <property type="entry name" value="AdoMet_MTases"/>
    <property type="match status" value="1"/>
</dbReference>
<proteinExistence type="predicted"/>
<name>A0ABX8RJD7_NOCIO</name>
<dbReference type="InterPro" id="IPR025714">
    <property type="entry name" value="Methyltranfer_dom"/>
</dbReference>
<keyword evidence="2" id="KW-0808">Transferase</keyword>
<sequence>MMAAGSTEVVATLRAAGCVFAEDEARLLTAAATETGADLDTLVAQRVSGTPLEYLLGWAEFNGLRVAVAPGVFVPRQRTAFLVAEAAGLARARDRHSVVVDLCCGTGALGLALATILAAEHTPVTLAAADIDPVAVDCARRNLTPLGAPVYQGDLFDPLPAELRGCIDILLANTPYVPSEMIARMPPEARDHEPRTALDGGPDGLDIFRRVVEGAESWLAPGGHLLVESSEAQAPVAVAVLAEHGLIGRIAESDEHHATVVIGTRPTRSLNYFLRPVNSSIER</sequence>
<evidence type="ECO:0000259" key="4">
    <source>
        <dbReference type="Pfam" id="PF13847"/>
    </source>
</evidence>
<dbReference type="PANTHER" id="PTHR18895">
    <property type="entry name" value="HEMK METHYLTRANSFERASE"/>
    <property type="match status" value="1"/>
</dbReference>
<dbReference type="Proteomes" id="UP000694257">
    <property type="component" value="Chromosome"/>
</dbReference>
<dbReference type="Pfam" id="PF13847">
    <property type="entry name" value="Methyltransf_31"/>
    <property type="match status" value="1"/>
</dbReference>
<dbReference type="InterPro" id="IPR004556">
    <property type="entry name" value="HemK-like"/>
</dbReference>
<evidence type="ECO:0000256" key="3">
    <source>
        <dbReference type="ARBA" id="ARBA00022691"/>
    </source>
</evidence>
<protein>
    <recommendedName>
        <fullName evidence="4">Methyltransferase domain-containing protein</fullName>
    </recommendedName>
</protein>
<dbReference type="InterPro" id="IPR050320">
    <property type="entry name" value="N5-glutamine_MTase"/>
</dbReference>
<evidence type="ECO:0000313" key="5">
    <source>
        <dbReference type="EMBL" id="QXN89097.1"/>
    </source>
</evidence>
<accession>A0ABX8RJD7</accession>
<evidence type="ECO:0000256" key="1">
    <source>
        <dbReference type="ARBA" id="ARBA00022603"/>
    </source>
</evidence>
<dbReference type="InterPro" id="IPR022446">
    <property type="entry name" value="MeTrfrase_put"/>
</dbReference>
<evidence type="ECO:0000256" key="2">
    <source>
        <dbReference type="ARBA" id="ARBA00022679"/>
    </source>
</evidence>
<dbReference type="EMBL" id="CP078145">
    <property type="protein sequence ID" value="QXN89097.1"/>
    <property type="molecule type" value="Genomic_DNA"/>
</dbReference>
<dbReference type="RefSeq" id="WP_218469977.1">
    <property type="nucleotide sequence ID" value="NZ_BAABJN010000003.1"/>
</dbReference>
<organism evidence="5 6">
    <name type="scientific">Nocardia iowensis</name>
    <dbReference type="NCBI Taxonomy" id="204891"/>
    <lineage>
        <taxon>Bacteria</taxon>
        <taxon>Bacillati</taxon>
        <taxon>Actinomycetota</taxon>
        <taxon>Actinomycetes</taxon>
        <taxon>Mycobacteriales</taxon>
        <taxon>Nocardiaceae</taxon>
        <taxon>Nocardia</taxon>
    </lineage>
</organism>
<dbReference type="PANTHER" id="PTHR18895:SF74">
    <property type="entry name" value="MTRF1L RELEASE FACTOR GLUTAMINE METHYLTRANSFERASE"/>
    <property type="match status" value="1"/>
</dbReference>
<keyword evidence="3" id="KW-0949">S-adenosyl-L-methionine</keyword>
<evidence type="ECO:0000313" key="6">
    <source>
        <dbReference type="Proteomes" id="UP000694257"/>
    </source>
</evidence>
<dbReference type="NCBIfam" id="TIGR03704">
    <property type="entry name" value="PrmC_rel_meth"/>
    <property type="match status" value="1"/>
</dbReference>
<reference evidence="5 6" key="1">
    <citation type="submission" date="2021-07" db="EMBL/GenBank/DDBJ databases">
        <title>Whole Genome Sequence of Nocardia Iowensis.</title>
        <authorList>
            <person name="Lamm A."/>
            <person name="Collins-Fairclough A.M."/>
            <person name="Bunk B."/>
            <person name="Sproer C."/>
        </authorList>
    </citation>
    <scope>NUCLEOTIDE SEQUENCE [LARGE SCALE GENOMIC DNA]</scope>
    <source>
        <strain evidence="5 6">NRRL 5646</strain>
    </source>
</reference>
<feature type="domain" description="Methyltransferase" evidence="4">
    <location>
        <begin position="95"/>
        <end position="237"/>
    </location>
</feature>
<gene>
    <name evidence="5" type="ORF">KV110_26540</name>
</gene>
<keyword evidence="1" id="KW-0489">Methyltransferase</keyword>
<dbReference type="NCBIfam" id="TIGR00536">
    <property type="entry name" value="hemK_fam"/>
    <property type="match status" value="1"/>
</dbReference>